<feature type="non-terminal residue" evidence="1">
    <location>
        <position position="59"/>
    </location>
</feature>
<name>A0A7T8GT15_CALRO</name>
<dbReference type="Proteomes" id="UP000595437">
    <property type="component" value="Chromosome 12"/>
</dbReference>
<organism evidence="1 2">
    <name type="scientific">Caligus rogercresseyi</name>
    <name type="common">Sea louse</name>
    <dbReference type="NCBI Taxonomy" id="217165"/>
    <lineage>
        <taxon>Eukaryota</taxon>
        <taxon>Metazoa</taxon>
        <taxon>Ecdysozoa</taxon>
        <taxon>Arthropoda</taxon>
        <taxon>Crustacea</taxon>
        <taxon>Multicrustacea</taxon>
        <taxon>Hexanauplia</taxon>
        <taxon>Copepoda</taxon>
        <taxon>Siphonostomatoida</taxon>
        <taxon>Caligidae</taxon>
        <taxon>Caligus</taxon>
    </lineage>
</organism>
<evidence type="ECO:0000313" key="1">
    <source>
        <dbReference type="EMBL" id="QQP37294.1"/>
    </source>
</evidence>
<reference evidence="2" key="1">
    <citation type="submission" date="2021-01" db="EMBL/GenBank/DDBJ databases">
        <title>Caligus Genome Assembly.</title>
        <authorList>
            <person name="Gallardo-Escarate C."/>
        </authorList>
    </citation>
    <scope>NUCLEOTIDE SEQUENCE [LARGE SCALE GENOMIC DNA]</scope>
</reference>
<accession>A0A7T8GT15</accession>
<keyword evidence="2" id="KW-1185">Reference proteome</keyword>
<evidence type="ECO:0000313" key="2">
    <source>
        <dbReference type="Proteomes" id="UP000595437"/>
    </source>
</evidence>
<dbReference type="EMBL" id="CP045901">
    <property type="protein sequence ID" value="QQP37294.1"/>
    <property type="molecule type" value="Genomic_DNA"/>
</dbReference>
<dbReference type="AlphaFoldDB" id="A0A7T8GT15"/>
<sequence>HQSGGRSNIGSIWGDANPPDWLEAYEIEHLVSTVKGSSMHQERTELDSLWVSITSSEDI</sequence>
<protein>
    <submittedName>
        <fullName evidence="1">Uncharacterized protein</fullName>
    </submittedName>
</protein>
<gene>
    <name evidence="1" type="ORF">FKW44_017516</name>
</gene>
<proteinExistence type="predicted"/>